<name>A0AAN8VZA8_9MAGN</name>
<gene>
    <name evidence="1" type="ORF">RJ641_032334</name>
</gene>
<sequence>MGSLMAGWDSPVLDPKRVKFQRNWSLTKGEIEAYWKSKKETEEEHLRDIYGSPNSTEEKIYTSTRKYQRSSSLPKSNTKERFMEMEGESNLEQFINIKNSAWWTRSTSAHLNEPPVIGSEGGPSYKYASQYHVSDMTSFKPESSGGFDPKTQEVK</sequence>
<dbReference type="EMBL" id="JBAMMX010000006">
    <property type="protein sequence ID" value="KAK6938826.1"/>
    <property type="molecule type" value="Genomic_DNA"/>
</dbReference>
<protein>
    <submittedName>
        <fullName evidence="1">Uncharacterized protein</fullName>
    </submittedName>
</protein>
<dbReference type="PANTHER" id="PTHR33872">
    <property type="entry name" value="DNA POLYMERASE EPSILON CATALYTIC SUBUNIT A"/>
    <property type="match status" value="1"/>
</dbReference>
<keyword evidence="2" id="KW-1185">Reference proteome</keyword>
<organism evidence="1 2">
    <name type="scientific">Dillenia turbinata</name>
    <dbReference type="NCBI Taxonomy" id="194707"/>
    <lineage>
        <taxon>Eukaryota</taxon>
        <taxon>Viridiplantae</taxon>
        <taxon>Streptophyta</taxon>
        <taxon>Embryophyta</taxon>
        <taxon>Tracheophyta</taxon>
        <taxon>Spermatophyta</taxon>
        <taxon>Magnoliopsida</taxon>
        <taxon>eudicotyledons</taxon>
        <taxon>Gunneridae</taxon>
        <taxon>Pentapetalae</taxon>
        <taxon>Dilleniales</taxon>
        <taxon>Dilleniaceae</taxon>
        <taxon>Dillenia</taxon>
    </lineage>
</organism>
<comment type="caution">
    <text evidence="1">The sequence shown here is derived from an EMBL/GenBank/DDBJ whole genome shotgun (WGS) entry which is preliminary data.</text>
</comment>
<dbReference type="Proteomes" id="UP001370490">
    <property type="component" value="Unassembled WGS sequence"/>
</dbReference>
<reference evidence="1 2" key="1">
    <citation type="submission" date="2023-12" db="EMBL/GenBank/DDBJ databases">
        <title>A high-quality genome assembly for Dillenia turbinata (Dilleniales).</title>
        <authorList>
            <person name="Chanderbali A."/>
        </authorList>
    </citation>
    <scope>NUCLEOTIDE SEQUENCE [LARGE SCALE GENOMIC DNA]</scope>
    <source>
        <strain evidence="1">LSX21</strain>
        <tissue evidence="1">Leaf</tissue>
    </source>
</reference>
<evidence type="ECO:0000313" key="2">
    <source>
        <dbReference type="Proteomes" id="UP001370490"/>
    </source>
</evidence>
<evidence type="ECO:0000313" key="1">
    <source>
        <dbReference type="EMBL" id="KAK6938826.1"/>
    </source>
</evidence>
<dbReference type="AlphaFoldDB" id="A0AAN8VZA8"/>
<proteinExistence type="predicted"/>
<accession>A0AAN8VZA8</accession>
<dbReference type="PANTHER" id="PTHR33872:SF2">
    <property type="entry name" value="DNA POLYMERASE EPSILON CATALYTIC SUBUNIT A"/>
    <property type="match status" value="1"/>
</dbReference>